<protein>
    <recommendedName>
        <fullName evidence="3">Anthranilate synthase component 1</fullName>
    </recommendedName>
</protein>
<dbReference type="InterPro" id="IPR005801">
    <property type="entry name" value="ADC_synthase"/>
</dbReference>
<feature type="domain" description="Anthranilate synthase component I N-terminal" evidence="11">
    <location>
        <begin position="4"/>
        <end position="146"/>
    </location>
</feature>
<feature type="domain" description="Chorismate-utilising enzyme C-terminal" evidence="10">
    <location>
        <begin position="187"/>
        <end position="438"/>
    </location>
</feature>
<evidence type="ECO:0000313" key="13">
    <source>
        <dbReference type="Proteomes" id="UP000753961"/>
    </source>
</evidence>
<evidence type="ECO:0000259" key="11">
    <source>
        <dbReference type="Pfam" id="PF04715"/>
    </source>
</evidence>
<dbReference type="InterPro" id="IPR019999">
    <property type="entry name" value="Anth_synth_I-like"/>
</dbReference>
<dbReference type="PANTHER" id="PTHR11236">
    <property type="entry name" value="AMINOBENZOATE/ANTHRANILATE SYNTHASE"/>
    <property type="match status" value="1"/>
</dbReference>
<comment type="caution">
    <text evidence="12">The sequence shown here is derived from an EMBL/GenBank/DDBJ whole genome shotgun (WGS) entry which is preliminary data.</text>
</comment>
<evidence type="ECO:0000256" key="2">
    <source>
        <dbReference type="ARBA" id="ARBA00011575"/>
    </source>
</evidence>
<keyword evidence="13" id="KW-1185">Reference proteome</keyword>
<dbReference type="EMBL" id="JAHVHU010000010">
    <property type="protein sequence ID" value="MBY5958817.1"/>
    <property type="molecule type" value="Genomic_DNA"/>
</dbReference>
<evidence type="ECO:0000256" key="1">
    <source>
        <dbReference type="ARBA" id="ARBA00001946"/>
    </source>
</evidence>
<keyword evidence="9" id="KW-0175">Coiled coil</keyword>
<comment type="cofactor">
    <cofactor evidence="1">
        <name>Mg(2+)</name>
        <dbReference type="ChEBI" id="CHEBI:18420"/>
    </cofactor>
</comment>
<dbReference type="GO" id="GO:0004049">
    <property type="term" value="F:anthranilate synthase activity"/>
    <property type="evidence" value="ECO:0007669"/>
    <property type="project" value="UniProtKB-EC"/>
</dbReference>
<evidence type="ECO:0000256" key="4">
    <source>
        <dbReference type="ARBA" id="ARBA00022723"/>
    </source>
</evidence>
<accession>A0A953I022</accession>
<keyword evidence="6" id="KW-0456">Lyase</keyword>
<name>A0A953I022_9BACT</name>
<comment type="function">
    <text evidence="7">Part of a heterotetrameric complex that catalyzes the two-step biosynthesis of anthranilate, an intermediate in the biosynthesis of L-tryptophan. In the first step, the glutamine-binding beta subunit (TrpG) of anthranilate synthase (AS) provides the glutamine amidotransferase activity which generates ammonia as a substrate that, along with chorismate, is used in the second step, catalyzed by the large alpha subunit of AS (TrpE) to produce anthranilate. In the absence of TrpG, TrpE can synthesize anthranilate directly from chorismate and high concentrations of ammonia.</text>
</comment>
<dbReference type="Pfam" id="PF04715">
    <property type="entry name" value="Anth_synt_I_N"/>
    <property type="match status" value="1"/>
</dbReference>
<evidence type="ECO:0000313" key="12">
    <source>
        <dbReference type="EMBL" id="MBY5958817.1"/>
    </source>
</evidence>
<dbReference type="Proteomes" id="UP000753961">
    <property type="component" value="Unassembled WGS sequence"/>
</dbReference>
<feature type="coiled-coil region" evidence="9">
    <location>
        <begin position="425"/>
        <end position="452"/>
    </location>
</feature>
<proteinExistence type="predicted"/>
<keyword evidence="5" id="KW-0460">Magnesium</keyword>
<dbReference type="GO" id="GO:0000162">
    <property type="term" value="P:L-tryptophan biosynthetic process"/>
    <property type="evidence" value="ECO:0007669"/>
    <property type="project" value="TreeGrafter"/>
</dbReference>
<dbReference type="GO" id="GO:0046872">
    <property type="term" value="F:metal ion binding"/>
    <property type="evidence" value="ECO:0007669"/>
    <property type="project" value="UniProtKB-KW"/>
</dbReference>
<evidence type="ECO:0000256" key="8">
    <source>
        <dbReference type="ARBA" id="ARBA00047683"/>
    </source>
</evidence>
<evidence type="ECO:0000259" key="10">
    <source>
        <dbReference type="Pfam" id="PF00425"/>
    </source>
</evidence>
<dbReference type="Pfam" id="PF00425">
    <property type="entry name" value="Chorismate_bind"/>
    <property type="match status" value="1"/>
</dbReference>
<sequence>MLSDQLTPVSAFLKIRDITEKPCLLESNDYQSYENSRSIIGFDPLIEISLEKGRLMVTTLGRKESIAPGGMASIPALLDQIRTTIVNEGEGVEVNGFLGHTNFESVRHFDSVKMEKGEHHLGIPDLHYFFYRYLIVFDHYRDKMTLIENVPDGGVSDLAKIKKILLMGHYEEKKFSRTGSKKSNMTDEEYRDMVSKGKHHCQVGDVFQIVLSRQYQQPYQGDDFTVYRVLRSINPSPYLYFFDFGNYHIFGSSPESQLNITDGKAQVNPIAGTYRRTGNHQEDLNRARELTEDPKEVAEHTMLVDLARNDLGRHSTDIQIKSLMEIQYFSHVIHLVSTVQGQLPSAFNPFRIYADTFPAGTLSGAPKIRAMELINQYEKTPRGPYGGGIGYFGLDGNVSQAIVIRSFVSKDQVLYSQAGAGIVISSDEESELQEVNNKLAALNTALEQAEQILS</sequence>
<dbReference type="PRINTS" id="PR00095">
    <property type="entry name" value="ANTSNTHASEI"/>
</dbReference>
<evidence type="ECO:0000256" key="7">
    <source>
        <dbReference type="ARBA" id="ARBA00025634"/>
    </source>
</evidence>
<evidence type="ECO:0000256" key="9">
    <source>
        <dbReference type="SAM" id="Coils"/>
    </source>
</evidence>
<dbReference type="InterPro" id="IPR006805">
    <property type="entry name" value="Anth_synth_I_N"/>
</dbReference>
<dbReference type="SUPFAM" id="SSF56322">
    <property type="entry name" value="ADC synthase"/>
    <property type="match status" value="1"/>
</dbReference>
<evidence type="ECO:0000256" key="5">
    <source>
        <dbReference type="ARBA" id="ARBA00022842"/>
    </source>
</evidence>
<comment type="subunit">
    <text evidence="2">Heterotetramer consisting of two non-identical subunits: a beta subunit (TrpG) and a large alpha subunit (TrpE).</text>
</comment>
<gene>
    <name evidence="12" type="ORF">KUV50_11765</name>
</gene>
<dbReference type="PANTHER" id="PTHR11236:SF48">
    <property type="entry name" value="ISOCHORISMATE SYNTHASE MENF"/>
    <property type="match status" value="1"/>
</dbReference>
<dbReference type="InterPro" id="IPR015890">
    <property type="entry name" value="Chorismate_C"/>
</dbReference>
<reference evidence="12" key="1">
    <citation type="submission" date="2021-06" db="EMBL/GenBank/DDBJ databases">
        <title>44 bacteria genomes isolated from Dapeng, Shenzhen.</title>
        <authorList>
            <person name="Zheng W."/>
            <person name="Yu S."/>
            <person name="Huang Y."/>
        </authorList>
    </citation>
    <scope>NUCLEOTIDE SEQUENCE</scope>
    <source>
        <strain evidence="12">DP5N28-2</strain>
    </source>
</reference>
<comment type="catalytic activity">
    <reaction evidence="8">
        <text>chorismate + L-glutamine = anthranilate + pyruvate + L-glutamate + H(+)</text>
        <dbReference type="Rhea" id="RHEA:21732"/>
        <dbReference type="ChEBI" id="CHEBI:15361"/>
        <dbReference type="ChEBI" id="CHEBI:15378"/>
        <dbReference type="ChEBI" id="CHEBI:16567"/>
        <dbReference type="ChEBI" id="CHEBI:29748"/>
        <dbReference type="ChEBI" id="CHEBI:29985"/>
        <dbReference type="ChEBI" id="CHEBI:58359"/>
        <dbReference type="EC" id="4.1.3.27"/>
    </reaction>
</comment>
<dbReference type="AlphaFoldDB" id="A0A953I022"/>
<evidence type="ECO:0000256" key="3">
    <source>
        <dbReference type="ARBA" id="ARBA00020653"/>
    </source>
</evidence>
<dbReference type="Gene3D" id="3.60.120.10">
    <property type="entry name" value="Anthranilate synthase"/>
    <property type="match status" value="1"/>
</dbReference>
<evidence type="ECO:0000256" key="6">
    <source>
        <dbReference type="ARBA" id="ARBA00023239"/>
    </source>
</evidence>
<organism evidence="12 13">
    <name type="scientific">Membranihabitans marinus</name>
    <dbReference type="NCBI Taxonomy" id="1227546"/>
    <lineage>
        <taxon>Bacteria</taxon>
        <taxon>Pseudomonadati</taxon>
        <taxon>Bacteroidota</taxon>
        <taxon>Saprospiria</taxon>
        <taxon>Saprospirales</taxon>
        <taxon>Saprospiraceae</taxon>
        <taxon>Membranihabitans</taxon>
    </lineage>
</organism>
<keyword evidence="4" id="KW-0479">Metal-binding</keyword>